<dbReference type="EMBL" id="FOOC01000021">
    <property type="protein sequence ID" value="SFF66835.1"/>
    <property type="molecule type" value="Genomic_DNA"/>
</dbReference>
<dbReference type="OrthoDB" id="7069404at2"/>
<keyword evidence="1" id="KW-0732">Signal</keyword>
<proteinExistence type="predicted"/>
<evidence type="ECO:0000313" key="3">
    <source>
        <dbReference type="Proteomes" id="UP000199771"/>
    </source>
</evidence>
<name>A0A1I2KIL0_9GAMM</name>
<dbReference type="AlphaFoldDB" id="A0A1I2KIL0"/>
<organism evidence="2 3">
    <name type="scientific">Fontimonas thermophila</name>
    <dbReference type="NCBI Taxonomy" id="1076937"/>
    <lineage>
        <taxon>Bacteria</taxon>
        <taxon>Pseudomonadati</taxon>
        <taxon>Pseudomonadota</taxon>
        <taxon>Gammaproteobacteria</taxon>
        <taxon>Nevskiales</taxon>
        <taxon>Nevskiaceae</taxon>
        <taxon>Fontimonas</taxon>
    </lineage>
</organism>
<feature type="signal peptide" evidence="1">
    <location>
        <begin position="1"/>
        <end position="25"/>
    </location>
</feature>
<evidence type="ECO:0000256" key="1">
    <source>
        <dbReference type="SAM" id="SignalP"/>
    </source>
</evidence>
<accession>A0A1I2KIL0</accession>
<gene>
    <name evidence="2" type="ORF">SAMN04488120_12112</name>
</gene>
<sequence length="119" mass="12297">MNRLRTGLSVLMGLVLLLQGLAVSAAPHARRAEVTAALAAAADPPCHRQKAPAKAEPPASCCDEDCPHMARCLLGQLAPAVTLCMSVPPPARTEPGAASLFSTSPLPRALLRPPIPLHG</sequence>
<keyword evidence="3" id="KW-1185">Reference proteome</keyword>
<dbReference type="RefSeq" id="WP_091535812.1">
    <property type="nucleotide sequence ID" value="NZ_FOOC01000021.1"/>
</dbReference>
<evidence type="ECO:0000313" key="2">
    <source>
        <dbReference type="EMBL" id="SFF66835.1"/>
    </source>
</evidence>
<dbReference type="STRING" id="1076937.SAMN04488120_12112"/>
<feature type="chain" id="PRO_5011721790" evidence="1">
    <location>
        <begin position="26"/>
        <end position="119"/>
    </location>
</feature>
<reference evidence="2 3" key="1">
    <citation type="submission" date="2016-10" db="EMBL/GenBank/DDBJ databases">
        <authorList>
            <person name="de Groot N.N."/>
        </authorList>
    </citation>
    <scope>NUCLEOTIDE SEQUENCE [LARGE SCALE GENOMIC DNA]</scope>
    <source>
        <strain evidence="2 3">DSM 23609</strain>
    </source>
</reference>
<protein>
    <submittedName>
        <fullName evidence="2">Uncharacterized protein</fullName>
    </submittedName>
</protein>
<dbReference type="Proteomes" id="UP000199771">
    <property type="component" value="Unassembled WGS sequence"/>
</dbReference>